<keyword evidence="9" id="KW-1133">Transmembrane helix</keyword>
<dbReference type="Gene3D" id="3.90.180.10">
    <property type="entry name" value="Medium-chain alcohol dehydrogenases, catalytic domain"/>
    <property type="match status" value="1"/>
</dbReference>
<dbReference type="PROSITE" id="PS00059">
    <property type="entry name" value="ADH_ZINC"/>
    <property type="match status" value="1"/>
</dbReference>
<comment type="cofactor">
    <cofactor evidence="1 7">
        <name>Zn(2+)</name>
        <dbReference type="ChEBI" id="CHEBI:29105"/>
    </cofactor>
</comment>
<feature type="domain" description="Enoyl reductase (ER)" evidence="10">
    <location>
        <begin position="799"/>
        <end position="1135"/>
    </location>
</feature>
<dbReference type="Gene3D" id="3.40.50.720">
    <property type="entry name" value="NAD(P)-binding Rossmann-like Domain"/>
    <property type="match status" value="1"/>
</dbReference>
<evidence type="ECO:0000256" key="8">
    <source>
        <dbReference type="SAM" id="MobiDB-lite"/>
    </source>
</evidence>
<feature type="region of interest" description="Disordered" evidence="8">
    <location>
        <begin position="1"/>
        <end position="21"/>
    </location>
</feature>
<evidence type="ECO:0000256" key="9">
    <source>
        <dbReference type="SAM" id="Phobius"/>
    </source>
</evidence>
<dbReference type="SUPFAM" id="SSF51735">
    <property type="entry name" value="NAD(P)-binding Rossmann-fold domains"/>
    <property type="match status" value="1"/>
</dbReference>
<dbReference type="InterPro" id="IPR011032">
    <property type="entry name" value="GroES-like_sf"/>
</dbReference>
<feature type="transmembrane region" description="Helical" evidence="9">
    <location>
        <begin position="180"/>
        <end position="201"/>
    </location>
</feature>
<evidence type="ECO:0000256" key="2">
    <source>
        <dbReference type="ARBA" id="ARBA00008072"/>
    </source>
</evidence>
<dbReference type="SUPFAM" id="SSF50129">
    <property type="entry name" value="GroES-like"/>
    <property type="match status" value="1"/>
</dbReference>
<comment type="similarity">
    <text evidence="2 7">Belongs to the zinc-containing alcohol dehydrogenase family.</text>
</comment>
<dbReference type="EMBL" id="NKHU02000157">
    <property type="protein sequence ID" value="RHZ50655.1"/>
    <property type="molecule type" value="Genomic_DNA"/>
</dbReference>
<dbReference type="PANTHER" id="PTHR42940:SF1">
    <property type="entry name" value="ENOYL REDUCTASE (ER) DOMAIN-CONTAINING PROTEIN"/>
    <property type="match status" value="1"/>
</dbReference>
<evidence type="ECO:0000256" key="4">
    <source>
        <dbReference type="ARBA" id="ARBA00022833"/>
    </source>
</evidence>
<dbReference type="PANTHER" id="PTHR42940">
    <property type="entry name" value="ALCOHOL DEHYDROGENASE 1-RELATED"/>
    <property type="match status" value="1"/>
</dbReference>
<dbReference type="GeneID" id="38123251"/>
<evidence type="ECO:0000313" key="12">
    <source>
        <dbReference type="Proteomes" id="UP000215305"/>
    </source>
</evidence>
<keyword evidence="12" id="KW-1185">Reference proteome</keyword>
<evidence type="ECO:0000256" key="3">
    <source>
        <dbReference type="ARBA" id="ARBA00022723"/>
    </source>
</evidence>
<evidence type="ECO:0000259" key="10">
    <source>
        <dbReference type="SMART" id="SM00829"/>
    </source>
</evidence>
<sequence>MDPHEETDMASEPFISSHEAHATTEDNPNKIHATRIRRSTYIVLLVLFYAGLVLFSWIVICKLTYRPITANHYGVWIWNDQNNGWGRSHADVIQDEYHRNERWYKAARVIQSIVSVLTILLTSAVCSSAVVVYLQHCAGGGPTPNFTLRQMTVLADKGWTNIGTYFRLATGQWTRYSSSLLVWAVLLHILGAIISPLQQIFLSTETIKTPTYPMDVNFLLDIPDKFQEGESAQDATVVVARKSLASASGNDFPSQLWAGSDNCTALNELTEAKSMLCSQGGTSWGNLSLLSDPFLTQLPRDFNTGLVQQFLPRFNFTAHYENISATDFPTDCDTIPGALSIRQSNTPINMTYEVLSWAVHACMPTDLRMSPWKSTRARQDFTEELYLNVSLSADLQYEIRDGDYSSPFSEYFRITVDTTAGYFELPNYMNGQKAGPLLNDDPSAVCGNSCEPQGLTYPDIYNHHEPNAKKREEDNMPSIEDLELVRNKGPLLTTALALFGPNSWLDLVNRYPDLYQHRNITVTNYTEICIDLAPLGRIFDLNNLGSVNNAGLLFERNYINQCVFPVSPGGIKGWNTARSAGSWLYNFRAGTAAGQAGNAFLANAFTIAAYLANMAWISEGESVANSLTVTYDLGADSQKPSISLAGMIVVSLLIGLDLLGLLATAVYASWFPRWTGSLDAFSLLRLGGSISERVPLKVSVEDDEVRVLDELPGWVGNDARDENDAQGEKVGRIVLGGSGRFQTKMVLSPQACQQTGLQGRAFGSVRTKATRSAAVAPPKHLLVYDIPTHCKAGVVVNEGPDFQLKVEMVPVPEPGPDDVLIRLNVTGLCSSDIHMMKNDLGTPPMSFFGVRSPGHEGAGIVVKTGANVRNFKVGDRAGIKPLTDTCGSCELCWGDKETYCRTAVHTGLMTAGTYQQYIVSPARYASPIPDGVPDEIAAPVMCSASTIYRSLVESGLRPGDWAVFPGGGGGVGIQGVQLAKAMGMRPIVVDTGAAKRALAVEMGAEAFVDFAETKDTTAAVVAAADGLGAHGVFVTAPAAYRSALSFVGDRVGAVVMCIGLAPAKTMVVGDDPNRFIFNNLTIKGTLVGSRRDTAAALDFARRGMLKQICEVYPIDQLPEAVERLRRGEVAGRIVVDFNR</sequence>
<keyword evidence="9" id="KW-0472">Membrane</keyword>
<protein>
    <recommendedName>
        <fullName evidence="10">Enoyl reductase (ER) domain-containing protein</fullName>
    </recommendedName>
</protein>
<reference evidence="11" key="1">
    <citation type="submission" date="2018-08" db="EMBL/GenBank/DDBJ databases">
        <title>Draft genome sequence of azole-resistant Aspergillus thermomutatus (Neosartorya pseudofischeri) strain HMR AF 39, isolated from a human nasal aspirate.</title>
        <authorList>
            <person name="Parent-Michaud M."/>
            <person name="Dufresne P.J."/>
            <person name="Fournier E."/>
            <person name="Martineau C."/>
            <person name="Moreira S."/>
            <person name="Perkins V."/>
            <person name="De Repentigny L."/>
            <person name="Dufresne S.F."/>
        </authorList>
    </citation>
    <scope>NUCLEOTIDE SEQUENCE [LARGE SCALE GENOMIC DNA]</scope>
    <source>
        <strain evidence="11">HMR AF 39</strain>
    </source>
</reference>
<keyword evidence="9" id="KW-0812">Transmembrane</keyword>
<keyword evidence="4 7" id="KW-0862">Zinc</keyword>
<evidence type="ECO:0000256" key="5">
    <source>
        <dbReference type="ARBA" id="ARBA00023002"/>
    </source>
</evidence>
<dbReference type="Pfam" id="PF08240">
    <property type="entry name" value="ADH_N"/>
    <property type="match status" value="1"/>
</dbReference>
<evidence type="ECO:0000256" key="6">
    <source>
        <dbReference type="ARBA" id="ARBA00023027"/>
    </source>
</evidence>
<dbReference type="InterPro" id="IPR036291">
    <property type="entry name" value="NAD(P)-bd_dom_sf"/>
</dbReference>
<dbReference type="InterPro" id="IPR020843">
    <property type="entry name" value="ER"/>
</dbReference>
<dbReference type="RefSeq" id="XP_026612787.1">
    <property type="nucleotide sequence ID" value="XM_026754896.1"/>
</dbReference>
<keyword evidence="5" id="KW-0560">Oxidoreductase</keyword>
<dbReference type="OrthoDB" id="1879366at2759"/>
<organism evidence="11 12">
    <name type="scientific">Aspergillus thermomutatus</name>
    <name type="common">Neosartorya pseudofischeri</name>
    <dbReference type="NCBI Taxonomy" id="41047"/>
    <lineage>
        <taxon>Eukaryota</taxon>
        <taxon>Fungi</taxon>
        <taxon>Dikarya</taxon>
        <taxon>Ascomycota</taxon>
        <taxon>Pezizomycotina</taxon>
        <taxon>Eurotiomycetes</taxon>
        <taxon>Eurotiomycetidae</taxon>
        <taxon>Eurotiales</taxon>
        <taxon>Aspergillaceae</taxon>
        <taxon>Aspergillus</taxon>
        <taxon>Aspergillus subgen. Fumigati</taxon>
    </lineage>
</organism>
<dbReference type="GO" id="GO:0005737">
    <property type="term" value="C:cytoplasm"/>
    <property type="evidence" value="ECO:0007669"/>
    <property type="project" value="TreeGrafter"/>
</dbReference>
<dbReference type="FunFam" id="3.40.50.720:FF:000039">
    <property type="entry name" value="Alcohol dehydrogenase AdhP"/>
    <property type="match status" value="1"/>
</dbReference>
<feature type="transmembrane region" description="Helical" evidence="9">
    <location>
        <begin position="109"/>
        <end position="134"/>
    </location>
</feature>
<dbReference type="Pfam" id="PF00107">
    <property type="entry name" value="ADH_zinc_N"/>
    <property type="match status" value="1"/>
</dbReference>
<evidence type="ECO:0000256" key="7">
    <source>
        <dbReference type="RuleBase" id="RU361277"/>
    </source>
</evidence>
<name>A0A397GI59_ASPTH</name>
<comment type="caution">
    <text evidence="11">The sequence shown here is derived from an EMBL/GenBank/DDBJ whole genome shotgun (WGS) entry which is preliminary data.</text>
</comment>
<dbReference type="VEuPathDB" id="FungiDB:CDV56_101277"/>
<keyword evidence="6" id="KW-0520">NAD</keyword>
<dbReference type="AlphaFoldDB" id="A0A397GI59"/>
<dbReference type="InterPro" id="IPR013149">
    <property type="entry name" value="ADH-like_C"/>
</dbReference>
<feature type="transmembrane region" description="Helical" evidence="9">
    <location>
        <begin position="644"/>
        <end position="668"/>
    </location>
</feature>
<evidence type="ECO:0000256" key="1">
    <source>
        <dbReference type="ARBA" id="ARBA00001947"/>
    </source>
</evidence>
<dbReference type="GO" id="GO:0008270">
    <property type="term" value="F:zinc ion binding"/>
    <property type="evidence" value="ECO:0007669"/>
    <property type="project" value="InterPro"/>
</dbReference>
<dbReference type="SMART" id="SM00829">
    <property type="entry name" value="PKS_ER"/>
    <property type="match status" value="1"/>
</dbReference>
<gene>
    <name evidence="11" type="ORF">CDV56_101277</name>
</gene>
<evidence type="ECO:0000313" key="11">
    <source>
        <dbReference type="EMBL" id="RHZ50655.1"/>
    </source>
</evidence>
<proteinExistence type="inferred from homology"/>
<feature type="transmembrane region" description="Helical" evidence="9">
    <location>
        <begin position="40"/>
        <end position="60"/>
    </location>
</feature>
<dbReference type="Proteomes" id="UP000215305">
    <property type="component" value="Unassembled WGS sequence"/>
</dbReference>
<dbReference type="InterPro" id="IPR002328">
    <property type="entry name" value="ADH_Zn_CS"/>
</dbReference>
<dbReference type="GO" id="GO:0004022">
    <property type="term" value="F:alcohol dehydrogenase (NAD+) activity"/>
    <property type="evidence" value="ECO:0007669"/>
    <property type="project" value="UniProtKB-ARBA"/>
</dbReference>
<accession>A0A397GI59</accession>
<dbReference type="STRING" id="41047.A0A397GI59"/>
<dbReference type="CDD" id="cd08297">
    <property type="entry name" value="CAD3"/>
    <property type="match status" value="1"/>
</dbReference>
<keyword evidence="3 7" id="KW-0479">Metal-binding</keyword>
<dbReference type="InterPro" id="IPR013154">
    <property type="entry name" value="ADH-like_N"/>
</dbReference>